<dbReference type="Gene3D" id="3.30.540.10">
    <property type="entry name" value="Fructose-1,6-Bisphosphatase, subunit A, domain 1"/>
    <property type="match status" value="1"/>
</dbReference>
<evidence type="ECO:0008006" key="4">
    <source>
        <dbReference type="Google" id="ProtNLM"/>
    </source>
</evidence>
<dbReference type="Gene3D" id="3.40.190.80">
    <property type="match status" value="1"/>
</dbReference>
<comment type="caution">
    <text evidence="2">The sequence shown here is derived from an EMBL/GenBank/DDBJ whole genome shotgun (WGS) entry which is preliminary data.</text>
</comment>
<proteinExistence type="predicted"/>
<gene>
    <name evidence="2" type="ORF">A2738_02875</name>
</gene>
<dbReference type="GO" id="GO:0006020">
    <property type="term" value="P:inositol metabolic process"/>
    <property type="evidence" value="ECO:0007669"/>
    <property type="project" value="TreeGrafter"/>
</dbReference>
<dbReference type="Proteomes" id="UP000178235">
    <property type="component" value="Unassembled WGS sequence"/>
</dbReference>
<dbReference type="PANTHER" id="PTHR20854">
    <property type="entry name" value="INOSITOL MONOPHOSPHATASE"/>
    <property type="match status" value="1"/>
</dbReference>
<dbReference type="PANTHER" id="PTHR20854:SF4">
    <property type="entry name" value="INOSITOL-1-MONOPHOSPHATASE-RELATED"/>
    <property type="match status" value="1"/>
</dbReference>
<dbReference type="AlphaFoldDB" id="A0A1F6VES9"/>
<dbReference type="SUPFAM" id="SSF56655">
    <property type="entry name" value="Carbohydrate phosphatase"/>
    <property type="match status" value="1"/>
</dbReference>
<dbReference type="GO" id="GO:0007165">
    <property type="term" value="P:signal transduction"/>
    <property type="evidence" value="ECO:0007669"/>
    <property type="project" value="TreeGrafter"/>
</dbReference>
<evidence type="ECO:0000313" key="3">
    <source>
        <dbReference type="Proteomes" id="UP000178235"/>
    </source>
</evidence>
<keyword evidence="1" id="KW-0479">Metal-binding</keyword>
<dbReference type="EMBL" id="MFTS01000005">
    <property type="protein sequence ID" value="OGI68104.1"/>
    <property type="molecule type" value="Genomic_DNA"/>
</dbReference>
<reference evidence="2 3" key="1">
    <citation type="journal article" date="2016" name="Nat. Commun.">
        <title>Thousands of microbial genomes shed light on interconnected biogeochemical processes in an aquifer system.</title>
        <authorList>
            <person name="Anantharaman K."/>
            <person name="Brown C.T."/>
            <person name="Hug L.A."/>
            <person name="Sharon I."/>
            <person name="Castelle C.J."/>
            <person name="Probst A.J."/>
            <person name="Thomas B.C."/>
            <person name="Singh A."/>
            <person name="Wilkins M.J."/>
            <person name="Karaoz U."/>
            <person name="Brodie E.L."/>
            <person name="Williams K.H."/>
            <person name="Hubbard S.S."/>
            <person name="Banfield J.F."/>
        </authorList>
    </citation>
    <scope>NUCLEOTIDE SEQUENCE [LARGE SCALE GENOMIC DNA]</scope>
</reference>
<dbReference type="PRINTS" id="PR00377">
    <property type="entry name" value="IMPHPHTASES"/>
</dbReference>
<dbReference type="InterPro" id="IPR000760">
    <property type="entry name" value="Inositol_monophosphatase-like"/>
</dbReference>
<protein>
    <recommendedName>
        <fullName evidence="4">Inositol-1-monophosphatase</fullName>
    </recommendedName>
</protein>
<evidence type="ECO:0000256" key="1">
    <source>
        <dbReference type="PIRSR" id="PIRSR600760-2"/>
    </source>
</evidence>
<feature type="binding site" evidence="1">
    <location>
        <position position="96"/>
    </location>
    <ligand>
        <name>Mg(2+)</name>
        <dbReference type="ChEBI" id="CHEBI:18420"/>
        <label>1</label>
        <note>catalytic</note>
    </ligand>
</feature>
<feature type="binding site" evidence="1">
    <location>
        <position position="94"/>
    </location>
    <ligand>
        <name>Mg(2+)</name>
        <dbReference type="ChEBI" id="CHEBI:18420"/>
        <label>1</label>
        <note>catalytic</note>
    </ligand>
</feature>
<evidence type="ECO:0000313" key="2">
    <source>
        <dbReference type="EMBL" id="OGI68104.1"/>
    </source>
</evidence>
<name>A0A1F6VES9_9BACT</name>
<keyword evidence="1" id="KW-0460">Magnesium</keyword>
<accession>A0A1F6VES9</accession>
<dbReference type="GO" id="GO:0046872">
    <property type="term" value="F:metal ion binding"/>
    <property type="evidence" value="ECO:0007669"/>
    <property type="project" value="UniProtKB-KW"/>
</dbReference>
<dbReference type="GO" id="GO:0008934">
    <property type="term" value="F:inositol monophosphate 1-phosphatase activity"/>
    <property type="evidence" value="ECO:0007669"/>
    <property type="project" value="TreeGrafter"/>
</dbReference>
<feature type="binding site" evidence="1">
    <location>
        <position position="78"/>
    </location>
    <ligand>
        <name>Mg(2+)</name>
        <dbReference type="ChEBI" id="CHEBI:18420"/>
        <label>1</label>
        <note>catalytic</note>
    </ligand>
</feature>
<organism evidence="2 3">
    <name type="scientific">Candidatus Nomurabacteria bacterium RIFCSPHIGHO2_01_FULL_42_15</name>
    <dbReference type="NCBI Taxonomy" id="1801742"/>
    <lineage>
        <taxon>Bacteria</taxon>
        <taxon>Candidatus Nomuraibacteriota</taxon>
    </lineage>
</organism>
<comment type="cofactor">
    <cofactor evidence="1">
        <name>Mg(2+)</name>
        <dbReference type="ChEBI" id="CHEBI:18420"/>
    </cofactor>
</comment>
<sequence>MLTMVLINKVYSVTLSNVMYQKIINKIIELGDSLPVISGRVPDIGKSKQWLTQKEIEIETELAEMISTFPGKHSVYAEELHSIFIKNDNVWIIDSISNTTNFLRGMPHYSIVLSHLHKGRIKFAVIYDPTNKELFTAEKGKGAFLNNKRVRVSKRKENLFFLIGPYFTPPRTYRKKALKIIKIMSESGNTIRIVGSLAVHYAYIACGRADVAISFNEDTFPEFAGKLLVEEAGGKFTDFKGGALRPETVGVIASNGLIHKGIKDIVGA</sequence>
<dbReference type="Pfam" id="PF00459">
    <property type="entry name" value="Inositol_P"/>
    <property type="match status" value="1"/>
</dbReference>